<organism evidence="1 2">
    <name type="scientific">Paramecium sonneborni</name>
    <dbReference type="NCBI Taxonomy" id="65129"/>
    <lineage>
        <taxon>Eukaryota</taxon>
        <taxon>Sar</taxon>
        <taxon>Alveolata</taxon>
        <taxon>Ciliophora</taxon>
        <taxon>Intramacronucleata</taxon>
        <taxon>Oligohymenophorea</taxon>
        <taxon>Peniculida</taxon>
        <taxon>Parameciidae</taxon>
        <taxon>Paramecium</taxon>
    </lineage>
</organism>
<keyword evidence="2" id="KW-1185">Reference proteome</keyword>
<accession>A0A8S1PNX6</accession>
<dbReference type="PANTHER" id="PTHR33706:SF1">
    <property type="entry name" value="TPR REPEAT PROTEIN"/>
    <property type="match status" value="1"/>
</dbReference>
<dbReference type="OrthoDB" id="5981048at2759"/>
<evidence type="ECO:0000313" key="2">
    <source>
        <dbReference type="Proteomes" id="UP000692954"/>
    </source>
</evidence>
<comment type="caution">
    <text evidence="1">The sequence shown here is derived from an EMBL/GenBank/DDBJ whole genome shotgun (WGS) entry which is preliminary data.</text>
</comment>
<sequence>MNIQNQKTEANPFNQKEQTFEKEVDYYNQNNKRVEKIKIQIKFTSDHQIIYYKNEAILRVEQLKVKNNILNNLEQILKLSWRSQYDEKKNKDGKWIAFWGQNDIINVGGYQKDGQKQGLWKDLFKNYWSLALIYETGEYLNDFKIGRWKYFYENKNIGGGLYNNEGEKIGKWIDLNDGFQDGKQVTYAGEYNRNGKKVGKWDIMHCRRQKNQYKQIGGGYYDKEANYQKIGKWVELDELFEEDKKVTYQGEYNINGIKVGKWDKYRGIYSGGGSYDQDGKEKKIGKWIELDKVFRDYQYVIQNGEYNMNGMKIGRWDIMYSINDENQYKQIGGGSYDLEGNQKKIGKWVELDEEFKLEKYVTSSGEYNMNGMKIGRWDIMYSKYGENQYKQIGGGSYDLEGNQKKIGKWVELDEEFNNNNSITYNGEYNINGMKIGRWDKINLKSANKLWYQIKNKFYSGCMNFDEIGNWIYTSENNSILNVGSFQKSKKIGRWDILYCYNGKNQYKQMKYLSSGGGSYNKEGNQNKIGRWVELDEGFKLDKEVIYNGEYNVNGMKVGRWDIYWFSRKLMQILYKLKGNINIEAEDHMIKKEIRKRLESGLIWMKGLLKKIKLLIMVNIM</sequence>
<gene>
    <name evidence="1" type="ORF">PSON_ATCC_30995.1.T0820269</name>
</gene>
<name>A0A8S1PNX6_9CILI</name>
<reference evidence="1" key="1">
    <citation type="submission" date="2021-01" db="EMBL/GenBank/DDBJ databases">
        <authorList>
            <consortium name="Genoscope - CEA"/>
            <person name="William W."/>
        </authorList>
    </citation>
    <scope>NUCLEOTIDE SEQUENCE</scope>
</reference>
<protein>
    <submittedName>
        <fullName evidence="1">Uncharacterized protein</fullName>
    </submittedName>
</protein>
<dbReference type="PANTHER" id="PTHR33706">
    <property type="entry name" value="MORN VARIANT REPEAT PROTEIN"/>
    <property type="match status" value="1"/>
</dbReference>
<evidence type="ECO:0000313" key="1">
    <source>
        <dbReference type="EMBL" id="CAD8104721.1"/>
    </source>
</evidence>
<dbReference type="Proteomes" id="UP000692954">
    <property type="component" value="Unassembled WGS sequence"/>
</dbReference>
<dbReference type="AlphaFoldDB" id="A0A8S1PNX6"/>
<dbReference type="EMBL" id="CAJJDN010000082">
    <property type="protein sequence ID" value="CAD8104721.1"/>
    <property type="molecule type" value="Genomic_DNA"/>
</dbReference>
<proteinExistence type="predicted"/>